<accession>A0A8S5TWD0</accession>
<organism evidence="4">
    <name type="scientific">Siphoviridae sp. ctnmH5</name>
    <dbReference type="NCBI Taxonomy" id="2825665"/>
    <lineage>
        <taxon>Viruses</taxon>
        <taxon>Duplodnaviria</taxon>
        <taxon>Heunggongvirae</taxon>
        <taxon>Uroviricota</taxon>
        <taxon>Caudoviricetes</taxon>
    </lineage>
</organism>
<sequence>MQIWIHDKNMRKVCALNNNVPGMLPYSNSQWHTYLEYSTSTFDFTIPKIVNGKMHEDVKYINDQMYVSFFYDNNYHVFYVSQLVENDTSFQVTCNNTNLELAMESSRPLASSNGAKSLEWYFQNLDLLGFAGLEIGINEISDKTRTITFESQNGTKLEQLHSLMNQFDAEFVFRTELNRDGTLKKFIIDIYQQPDENHHGIGKVRGDVILYYQNGLKGVQVASDKTQLFNAGYFVGQEGTNLESVEFEEKNERGQVEFYSKKGSPMVYAPLSLEKYPSTLKDNDTDRWTRKDFETEYKDVNALKAYALRTIKQYAYPLLTYTVDIQSSFIENYKDINLGDTVKIINNNFRGGLALEARVSEMVISFDMPLNNSVVFSNYRKIVNKPSSDLQQRIDEIAARALPYRVEITTTNGTAFKNGVGRSTVRPILKQGDRTVNATWRFVIDGVIKYVGMTYDMVASQITQPTALTVSAWVDNKEVASEEVTFLNVSDGRNGAKGDKGDQGPKGDRGNDGLPGKNGVGLKSTTITYGMSDSDTVMPTSWTANPPVLVKGKYLWTKTQWMYTDLSSETGYQKTYIPQNGSKGDDGLPGKDGVGLVNTTLRYAKSTDGVNKPSGVVVANFPNEIKPNRSSIDNFIMTGQRVRLEQGKTYILSAETNGTFTNQHTPNQSTDNATIWLVNPSFSTWAVISDTNTANGTRYTHNRPTGEYNIRVNGYKADNSTWVKNIVFEDGTWSPDIPVVNPGEYLWTRTTWFYSDGTNEQGFSVAKMGEQGPKGDRGNDGIPGKNGIGIRNTSVLYGLSVSETVPPTAWYQNPPALVKGQWFWTKTVWTYTDNTAETGYQKTYVARDGNDGNNGIAGKDGVGIRSTTITYAQGTSGTVAPTTGWTSQVPNVPAGQFLWTKTVWSYTDNTNETGYSVSKIGEQGPKGNDGAKGDKGERGPQGPQGLTGPQGLQGPKGDQGIPGVKGADGKTQYTHIAYADTVSGSGFSQTDTNKAFIGMYQDFNAADSRNPQDYRWSKWKGSDGRDGIPGKAGADGRTPYVHFAYADSADGRTGFSFTQNGNKRYLGVCTNFDRTDSTNPADYVWNDMVGSVSVGGENLIRNSAFPENTNDWGFWQSPQQNPNLSVSQHPYYYNSAKPLFLLKTSSLVPASTPRFSVKRNTDYSFNIQTFANGNIKGVDIYFLGRKSSETSKNYTKAVRFKAHTGSPSMNGLAKWHLTFNSGECDEGYIRIDNTGTTNGSESLLFFTELDCYEGTTDRAWQVSPKDLASQLDGKADSALTQSQLNRLNEINSVMKAELEAKASLDTLNQWVRAYQDFVNANNANRAQAEKNLADASARVAKLENNLNDMSERWNFIDSYMASSNEGLVIGKTDNSSSMLFNPNGRISMFSAGNEVMYISQGVIHIENGIFSKTIQIGRFREEQDFINPDRNVIRYVGGK</sequence>
<feature type="region of interest" description="Disordered" evidence="2">
    <location>
        <begin position="490"/>
        <end position="519"/>
    </location>
</feature>
<evidence type="ECO:0000259" key="3">
    <source>
        <dbReference type="Pfam" id="PF06605"/>
    </source>
</evidence>
<feature type="compositionally biased region" description="Basic and acidic residues" evidence="2">
    <location>
        <begin position="929"/>
        <end position="938"/>
    </location>
</feature>
<dbReference type="InterPro" id="IPR008160">
    <property type="entry name" value="Collagen"/>
</dbReference>
<proteinExistence type="predicted"/>
<dbReference type="Gene3D" id="1.20.5.320">
    <property type="entry name" value="6-Phosphogluconate Dehydrogenase, domain 3"/>
    <property type="match status" value="1"/>
</dbReference>
<dbReference type="EMBL" id="BK015946">
    <property type="protein sequence ID" value="DAF86499.1"/>
    <property type="molecule type" value="Genomic_DNA"/>
</dbReference>
<dbReference type="Pfam" id="PF06605">
    <property type="entry name" value="Prophage_tail"/>
    <property type="match status" value="1"/>
</dbReference>
<feature type="coiled-coil region" evidence="1">
    <location>
        <begin position="1318"/>
        <end position="1352"/>
    </location>
</feature>
<dbReference type="PANTHER" id="PTHR24637:SF417">
    <property type="entry name" value="COL_CUTICLE_N DOMAIN-CONTAINING PROTEIN"/>
    <property type="match status" value="1"/>
</dbReference>
<feature type="compositionally biased region" description="Basic and acidic residues" evidence="2">
    <location>
        <begin position="494"/>
        <end position="511"/>
    </location>
</feature>
<feature type="compositionally biased region" description="Low complexity" evidence="2">
    <location>
        <begin position="940"/>
        <end position="956"/>
    </location>
</feature>
<feature type="domain" description="Tail spike" evidence="3">
    <location>
        <begin position="142"/>
        <end position="383"/>
    </location>
</feature>
<evidence type="ECO:0000313" key="4">
    <source>
        <dbReference type="EMBL" id="DAF86499.1"/>
    </source>
</evidence>
<evidence type="ECO:0000256" key="2">
    <source>
        <dbReference type="SAM" id="MobiDB-lite"/>
    </source>
</evidence>
<name>A0A8S5TWD0_9CAUD</name>
<protein>
    <submittedName>
        <fullName evidence="4">Tail protein</fullName>
    </submittedName>
</protein>
<feature type="region of interest" description="Disordered" evidence="2">
    <location>
        <begin position="912"/>
        <end position="968"/>
    </location>
</feature>
<dbReference type="PANTHER" id="PTHR24637">
    <property type="entry name" value="COLLAGEN"/>
    <property type="match status" value="1"/>
</dbReference>
<evidence type="ECO:0000256" key="1">
    <source>
        <dbReference type="SAM" id="Coils"/>
    </source>
</evidence>
<dbReference type="Pfam" id="PF01391">
    <property type="entry name" value="Collagen"/>
    <property type="match status" value="1"/>
</dbReference>
<dbReference type="InterPro" id="IPR010572">
    <property type="entry name" value="Tail_dom"/>
</dbReference>
<keyword evidence="1" id="KW-0175">Coiled coil</keyword>
<reference evidence="4" key="1">
    <citation type="journal article" date="2021" name="Proc. Natl. Acad. Sci. U.S.A.">
        <title>A Catalog of Tens of Thousands of Viruses from Human Metagenomes Reveals Hidden Associations with Chronic Diseases.</title>
        <authorList>
            <person name="Tisza M.J."/>
            <person name="Buck C.B."/>
        </authorList>
    </citation>
    <scope>NUCLEOTIDE SEQUENCE</scope>
    <source>
        <strain evidence="4">CtnmH5</strain>
    </source>
</reference>